<comment type="subcellular location">
    <subcellularLocation>
        <location evidence="13">Cytoplasm</location>
    </subcellularLocation>
</comment>
<dbReference type="GO" id="GO:0051287">
    <property type="term" value="F:NAD binding"/>
    <property type="evidence" value="ECO:0007669"/>
    <property type="project" value="UniProtKB-UniRule"/>
</dbReference>
<organism evidence="16 17">
    <name type="scientific">Salinisphaera orenii MK-B5</name>
    <dbReference type="NCBI Taxonomy" id="856730"/>
    <lineage>
        <taxon>Bacteria</taxon>
        <taxon>Pseudomonadati</taxon>
        <taxon>Pseudomonadota</taxon>
        <taxon>Gammaproteobacteria</taxon>
        <taxon>Salinisphaerales</taxon>
        <taxon>Salinisphaeraceae</taxon>
        <taxon>Salinisphaera</taxon>
    </lineage>
</organism>
<keyword evidence="5 13" id="KW-0220">Diaminopimelate biosynthesis</keyword>
<dbReference type="Proteomes" id="UP000283993">
    <property type="component" value="Unassembled WGS sequence"/>
</dbReference>
<comment type="subunit">
    <text evidence="13">Homotetramer.</text>
</comment>
<dbReference type="Pfam" id="PF05173">
    <property type="entry name" value="DapB_C"/>
    <property type="match status" value="1"/>
</dbReference>
<reference evidence="16 17" key="1">
    <citation type="submission" date="2013-10" db="EMBL/GenBank/DDBJ databases">
        <title>Salinisphaera orenii MK-B5 Genome Sequencing.</title>
        <authorList>
            <person name="Lai Q."/>
            <person name="Li C."/>
            <person name="Shao Z."/>
        </authorList>
    </citation>
    <scope>NUCLEOTIDE SEQUENCE [LARGE SCALE GENOMIC DNA]</scope>
    <source>
        <strain evidence="16 17">MK-B5</strain>
    </source>
</reference>
<comment type="catalytic activity">
    <reaction evidence="12 13">
        <text>(S)-2,3,4,5-tetrahydrodipicolinate + NAD(+) + H2O = (2S,4S)-4-hydroxy-2,3,4,5-tetrahydrodipicolinate + NADH + H(+)</text>
        <dbReference type="Rhea" id="RHEA:35323"/>
        <dbReference type="ChEBI" id="CHEBI:15377"/>
        <dbReference type="ChEBI" id="CHEBI:15378"/>
        <dbReference type="ChEBI" id="CHEBI:16845"/>
        <dbReference type="ChEBI" id="CHEBI:57540"/>
        <dbReference type="ChEBI" id="CHEBI:57945"/>
        <dbReference type="ChEBI" id="CHEBI:67139"/>
        <dbReference type="EC" id="1.17.1.8"/>
    </reaction>
</comment>
<dbReference type="InterPro" id="IPR000846">
    <property type="entry name" value="DapB_N"/>
</dbReference>
<evidence type="ECO:0000256" key="8">
    <source>
        <dbReference type="ARBA" id="ARBA00023154"/>
    </source>
</evidence>
<dbReference type="GO" id="GO:0008839">
    <property type="term" value="F:4-hydroxy-tetrahydrodipicolinate reductase"/>
    <property type="evidence" value="ECO:0007669"/>
    <property type="project" value="UniProtKB-UniRule"/>
</dbReference>
<dbReference type="PIRSF" id="PIRSF000161">
    <property type="entry name" value="DHPR"/>
    <property type="match status" value="1"/>
</dbReference>
<comment type="catalytic activity">
    <reaction evidence="11 13">
        <text>(S)-2,3,4,5-tetrahydrodipicolinate + NADP(+) + H2O = (2S,4S)-4-hydroxy-2,3,4,5-tetrahydrodipicolinate + NADPH + H(+)</text>
        <dbReference type="Rhea" id="RHEA:35331"/>
        <dbReference type="ChEBI" id="CHEBI:15377"/>
        <dbReference type="ChEBI" id="CHEBI:15378"/>
        <dbReference type="ChEBI" id="CHEBI:16845"/>
        <dbReference type="ChEBI" id="CHEBI:57783"/>
        <dbReference type="ChEBI" id="CHEBI:58349"/>
        <dbReference type="ChEBI" id="CHEBI:67139"/>
        <dbReference type="EC" id="1.17.1.8"/>
    </reaction>
</comment>
<feature type="binding site" evidence="13">
    <location>
        <position position="37"/>
    </location>
    <ligand>
        <name>NAD(+)</name>
        <dbReference type="ChEBI" id="CHEBI:57540"/>
    </ligand>
</feature>
<dbReference type="GO" id="GO:0005829">
    <property type="term" value="C:cytosol"/>
    <property type="evidence" value="ECO:0007669"/>
    <property type="project" value="TreeGrafter"/>
</dbReference>
<dbReference type="UniPathway" id="UPA00034">
    <property type="reaction ID" value="UER00018"/>
</dbReference>
<feature type="domain" description="Dihydrodipicolinate reductase C-terminal" evidence="15">
    <location>
        <begin position="131"/>
        <end position="267"/>
    </location>
</feature>
<evidence type="ECO:0000259" key="15">
    <source>
        <dbReference type="Pfam" id="PF05173"/>
    </source>
</evidence>
<feature type="binding site" evidence="13">
    <location>
        <begin position="168"/>
        <end position="169"/>
    </location>
    <ligand>
        <name>(S)-2,3,4,5-tetrahydrodipicolinate</name>
        <dbReference type="ChEBI" id="CHEBI:16845"/>
    </ligand>
</feature>
<dbReference type="NCBIfam" id="TIGR00036">
    <property type="entry name" value="dapB"/>
    <property type="match status" value="1"/>
</dbReference>
<dbReference type="FunFam" id="3.30.360.10:FF:000004">
    <property type="entry name" value="4-hydroxy-tetrahydrodipicolinate reductase"/>
    <property type="match status" value="1"/>
</dbReference>
<dbReference type="SUPFAM" id="SSF55347">
    <property type="entry name" value="Glyceraldehyde-3-phosphate dehydrogenase-like, C-terminal domain"/>
    <property type="match status" value="1"/>
</dbReference>
<dbReference type="InterPro" id="IPR022663">
    <property type="entry name" value="DapB_C"/>
</dbReference>
<feature type="binding site" evidence="13">
    <location>
        <begin position="125"/>
        <end position="128"/>
    </location>
    <ligand>
        <name>NAD(+)</name>
        <dbReference type="ChEBI" id="CHEBI:57540"/>
    </ligand>
</feature>
<dbReference type="AlphaFoldDB" id="A0A423PTZ8"/>
<feature type="binding site" evidence="13">
    <location>
        <position position="159"/>
    </location>
    <ligand>
        <name>(S)-2,3,4,5-tetrahydrodipicolinate</name>
        <dbReference type="ChEBI" id="CHEBI:16845"/>
    </ligand>
</feature>
<keyword evidence="6 13" id="KW-0560">Oxidoreductase</keyword>
<evidence type="ECO:0000256" key="3">
    <source>
        <dbReference type="ARBA" id="ARBA00022605"/>
    </source>
</evidence>
<evidence type="ECO:0000259" key="14">
    <source>
        <dbReference type="Pfam" id="PF01113"/>
    </source>
</evidence>
<dbReference type="EMBL" id="AYKH01000006">
    <property type="protein sequence ID" value="ROO29002.1"/>
    <property type="molecule type" value="Genomic_DNA"/>
</dbReference>
<keyword evidence="8 13" id="KW-0457">Lysine biosynthesis</keyword>
<evidence type="ECO:0000256" key="1">
    <source>
        <dbReference type="ARBA" id="ARBA00006642"/>
    </source>
</evidence>
<feature type="active site" description="Proton donor" evidence="13">
    <location>
        <position position="162"/>
    </location>
</feature>
<comment type="pathway">
    <text evidence="9 13">Amino-acid biosynthesis; L-lysine biosynthesis via DAP pathway; (S)-tetrahydrodipicolinate from L-aspartate: step 4/4.</text>
</comment>
<gene>
    <name evidence="13" type="primary">dapB</name>
    <name evidence="16" type="ORF">SAOR_04320</name>
</gene>
<dbReference type="HAMAP" id="MF_00102">
    <property type="entry name" value="DapB"/>
    <property type="match status" value="1"/>
</dbReference>
<comment type="caution">
    <text evidence="13">Lacks conserved residue(s) required for the propagation of feature annotation.</text>
</comment>
<dbReference type="Pfam" id="PF01113">
    <property type="entry name" value="DapB_N"/>
    <property type="match status" value="1"/>
</dbReference>
<keyword evidence="4 13" id="KW-0521">NADP</keyword>
<evidence type="ECO:0000256" key="13">
    <source>
        <dbReference type="HAMAP-Rule" id="MF_00102"/>
    </source>
</evidence>
<evidence type="ECO:0000256" key="9">
    <source>
        <dbReference type="ARBA" id="ARBA00037922"/>
    </source>
</evidence>
<sequence>MAKPVKVAINGAAGRMGRELVIACLRNEALALAAAFEAPGSEAIGRDAGRLAGADDAGVAVDSAADRGDRDFDVLVDFTRPAPCVEALGDCVAAGAAIVIGTTGFDDTQLERIDAAAERIAVVMAPNFSAGVNLSLKLLEMAAKALGDSFDIEVLEAHHRHKVDAPSGTALRMGEVLAEATGRELSDCAVYARQGHTGERERGTIGFQTLRGGDIVGEHTVLFAGDGERLEITHKASSRQTFAGGAMRAAGWAASRPPGRYDMNDVLGIAERAD</sequence>
<evidence type="ECO:0000313" key="17">
    <source>
        <dbReference type="Proteomes" id="UP000283993"/>
    </source>
</evidence>
<dbReference type="RefSeq" id="WP_123630370.1">
    <property type="nucleotide sequence ID" value="NZ_AYKH01000006.1"/>
</dbReference>
<dbReference type="GO" id="GO:0016726">
    <property type="term" value="F:oxidoreductase activity, acting on CH or CH2 groups, NAD or NADP as acceptor"/>
    <property type="evidence" value="ECO:0007669"/>
    <property type="project" value="UniProtKB-UniRule"/>
</dbReference>
<dbReference type="CDD" id="cd02274">
    <property type="entry name" value="DHDPR_N"/>
    <property type="match status" value="1"/>
</dbReference>
<evidence type="ECO:0000256" key="5">
    <source>
        <dbReference type="ARBA" id="ARBA00022915"/>
    </source>
</evidence>
<dbReference type="PANTHER" id="PTHR20836:SF0">
    <property type="entry name" value="4-HYDROXY-TETRAHYDRODIPICOLINATE REDUCTASE 1, CHLOROPLASTIC-RELATED"/>
    <property type="match status" value="1"/>
</dbReference>
<evidence type="ECO:0000256" key="10">
    <source>
        <dbReference type="ARBA" id="ARBA00038983"/>
    </source>
</evidence>
<dbReference type="SUPFAM" id="SSF51735">
    <property type="entry name" value="NAD(P)-binding Rossmann-fold domains"/>
    <property type="match status" value="1"/>
</dbReference>
<evidence type="ECO:0000256" key="6">
    <source>
        <dbReference type="ARBA" id="ARBA00023002"/>
    </source>
</evidence>
<feature type="binding site" evidence="13">
    <location>
        <begin position="101"/>
        <end position="103"/>
    </location>
    <ligand>
        <name>NAD(+)</name>
        <dbReference type="ChEBI" id="CHEBI:57540"/>
    </ligand>
</feature>
<evidence type="ECO:0000256" key="4">
    <source>
        <dbReference type="ARBA" id="ARBA00022857"/>
    </source>
</evidence>
<protein>
    <recommendedName>
        <fullName evidence="10 13">4-hydroxy-tetrahydrodipicolinate reductase</fullName>
        <shortName evidence="13">HTPA reductase</shortName>
        <ecNumber evidence="10 13">1.17.1.8</ecNumber>
    </recommendedName>
</protein>
<dbReference type="GO" id="GO:0050661">
    <property type="term" value="F:NADP binding"/>
    <property type="evidence" value="ECO:0007669"/>
    <property type="project" value="UniProtKB-UniRule"/>
</dbReference>
<keyword evidence="3 13" id="KW-0028">Amino-acid biosynthesis</keyword>
<feature type="binding site" evidence="13">
    <location>
        <begin position="11"/>
        <end position="16"/>
    </location>
    <ligand>
        <name>NAD(+)</name>
        <dbReference type="ChEBI" id="CHEBI:57540"/>
    </ligand>
</feature>
<feature type="active site" description="Proton donor/acceptor" evidence="13">
    <location>
        <position position="158"/>
    </location>
</feature>
<keyword evidence="17" id="KW-1185">Reference proteome</keyword>
<dbReference type="InterPro" id="IPR036291">
    <property type="entry name" value="NAD(P)-bd_dom_sf"/>
</dbReference>
<feature type="domain" description="Dihydrodipicolinate reductase N-terminal" evidence="14">
    <location>
        <begin position="5"/>
        <end position="128"/>
    </location>
</feature>
<evidence type="ECO:0000256" key="11">
    <source>
        <dbReference type="ARBA" id="ARBA00049080"/>
    </source>
</evidence>
<accession>A0A423PTZ8</accession>
<dbReference type="EC" id="1.17.1.8" evidence="10 13"/>
<proteinExistence type="inferred from homology"/>
<evidence type="ECO:0000256" key="12">
    <source>
        <dbReference type="ARBA" id="ARBA00049396"/>
    </source>
</evidence>
<dbReference type="PROSITE" id="PS01298">
    <property type="entry name" value="DAPB"/>
    <property type="match status" value="1"/>
</dbReference>
<comment type="function">
    <text evidence="13">Catalyzes the conversion of 4-hydroxy-tetrahydrodipicolinate (HTPA) to tetrahydrodipicolinate.</text>
</comment>
<dbReference type="InterPro" id="IPR023940">
    <property type="entry name" value="DHDPR_bac"/>
</dbReference>
<keyword evidence="7 13" id="KW-0520">NAD</keyword>
<dbReference type="GO" id="GO:0019877">
    <property type="term" value="P:diaminopimelate biosynthetic process"/>
    <property type="evidence" value="ECO:0007669"/>
    <property type="project" value="UniProtKB-UniRule"/>
</dbReference>
<dbReference type="Gene3D" id="3.30.360.10">
    <property type="entry name" value="Dihydrodipicolinate Reductase, domain 2"/>
    <property type="match status" value="1"/>
</dbReference>
<evidence type="ECO:0000256" key="7">
    <source>
        <dbReference type="ARBA" id="ARBA00023027"/>
    </source>
</evidence>
<dbReference type="InterPro" id="IPR022664">
    <property type="entry name" value="DapB_N_CS"/>
</dbReference>
<dbReference type="Gene3D" id="3.40.50.720">
    <property type="entry name" value="NAD(P)-binding Rossmann-like Domain"/>
    <property type="match status" value="1"/>
</dbReference>
<comment type="caution">
    <text evidence="13">Was originally thought to be a dihydrodipicolinate reductase (DHDPR), catalyzing the conversion of dihydrodipicolinate to tetrahydrodipicolinate. However, it was shown in E.coli that the substrate of the enzymatic reaction is not dihydrodipicolinate (DHDP) but in fact (2S,4S)-4-hydroxy-2,3,4,5-tetrahydrodipicolinic acid (HTPA), the product released by the DapA-catalyzed reaction.</text>
</comment>
<name>A0A423PTZ8_9GAMM</name>
<comment type="similarity">
    <text evidence="1 13">Belongs to the DapB family.</text>
</comment>
<keyword evidence="2 13" id="KW-0963">Cytoplasm</keyword>
<dbReference type="GO" id="GO:0009089">
    <property type="term" value="P:lysine biosynthetic process via diaminopimelate"/>
    <property type="evidence" value="ECO:0007669"/>
    <property type="project" value="UniProtKB-UniRule"/>
</dbReference>
<dbReference type="PANTHER" id="PTHR20836">
    <property type="entry name" value="DIHYDRODIPICOLINATE REDUCTASE"/>
    <property type="match status" value="1"/>
</dbReference>
<comment type="caution">
    <text evidence="16">The sequence shown here is derived from an EMBL/GenBank/DDBJ whole genome shotgun (WGS) entry which is preliminary data.</text>
</comment>
<evidence type="ECO:0000256" key="2">
    <source>
        <dbReference type="ARBA" id="ARBA00022490"/>
    </source>
</evidence>
<evidence type="ECO:0000313" key="16">
    <source>
        <dbReference type="EMBL" id="ROO29002.1"/>
    </source>
</evidence>